<evidence type="ECO:0000313" key="2">
    <source>
        <dbReference type="Proteomes" id="UP000295192"/>
    </source>
</evidence>
<accession>A0A484AUE7</accession>
<protein>
    <submittedName>
        <fullName evidence="1">Uncharacterized protein</fullName>
    </submittedName>
</protein>
<feature type="non-terminal residue" evidence="1">
    <location>
        <position position="212"/>
    </location>
</feature>
<gene>
    <name evidence="1" type="ORF">AWZ03_014403</name>
</gene>
<name>A0A484AUE7_DRONA</name>
<keyword evidence="2" id="KW-1185">Reference proteome</keyword>
<dbReference type="Proteomes" id="UP000295192">
    <property type="component" value="Unassembled WGS sequence"/>
</dbReference>
<dbReference type="AlphaFoldDB" id="A0A484AUE7"/>
<dbReference type="EMBL" id="LSRL02001288">
    <property type="protein sequence ID" value="TDG39175.1"/>
    <property type="molecule type" value="Genomic_DNA"/>
</dbReference>
<proteinExistence type="predicted"/>
<organism evidence="1 2">
    <name type="scientific">Drosophila navojoa</name>
    <name type="common">Fruit fly</name>
    <dbReference type="NCBI Taxonomy" id="7232"/>
    <lineage>
        <taxon>Eukaryota</taxon>
        <taxon>Metazoa</taxon>
        <taxon>Ecdysozoa</taxon>
        <taxon>Arthropoda</taxon>
        <taxon>Hexapoda</taxon>
        <taxon>Insecta</taxon>
        <taxon>Pterygota</taxon>
        <taxon>Neoptera</taxon>
        <taxon>Endopterygota</taxon>
        <taxon>Diptera</taxon>
        <taxon>Brachycera</taxon>
        <taxon>Muscomorpha</taxon>
        <taxon>Ephydroidea</taxon>
        <taxon>Drosophilidae</taxon>
        <taxon>Drosophila</taxon>
    </lineage>
</organism>
<evidence type="ECO:0000313" key="1">
    <source>
        <dbReference type="EMBL" id="TDG39175.1"/>
    </source>
</evidence>
<reference evidence="1 2" key="1">
    <citation type="journal article" date="2019" name="J. Hered.">
        <title>An Improved Genome Assembly for Drosophila navojoa, the Basal Species in the mojavensis Cluster.</title>
        <authorList>
            <person name="Vanderlinde T."/>
            <person name="Dupim E.G."/>
            <person name="Nazario-Yepiz N.O."/>
            <person name="Carvalho A.B."/>
        </authorList>
    </citation>
    <scope>NUCLEOTIDE SEQUENCE [LARGE SCALE GENOMIC DNA]</scope>
    <source>
        <strain evidence="1">Navoj_Jal97</strain>
        <tissue evidence="1">Whole organism</tissue>
    </source>
</reference>
<comment type="caution">
    <text evidence="1">The sequence shown here is derived from an EMBL/GenBank/DDBJ whole genome shotgun (WGS) entry which is preliminary data.</text>
</comment>
<dbReference type="OMA" id="VICKGHE"/>
<sequence length="212" mass="23508">MHRGSASDGENALSNLNARIIGTVTSSSESEIDNVSQPAHQIVTEKKRIKVMSKSRLLNGNSKLKPATAVTNASDIQSLDDQKSRSTNTLLTYPMNETAEPKDVNVENATAIIFKSQYSNLIKRELFEKPDTDSKDKKMNTDQDIIGVEQQCFHNIPFARNLVSTATNMDEEQYMPDRMELPSLNDLTHHLGLDVFGKQSLSDGNSSLLKPL</sequence>